<comment type="caution">
    <text evidence="2">The sequence shown here is derived from an EMBL/GenBank/DDBJ whole genome shotgun (WGS) entry which is preliminary data.</text>
</comment>
<keyword evidence="1" id="KW-0812">Transmembrane</keyword>
<dbReference type="EMBL" id="BPVZ01000034">
    <property type="protein sequence ID" value="GKV11316.1"/>
    <property type="molecule type" value="Genomic_DNA"/>
</dbReference>
<dbReference type="AlphaFoldDB" id="A0AAV5JEZ9"/>
<accession>A0AAV5JEZ9</accession>
<gene>
    <name evidence="2" type="ORF">SLEP1_g22580</name>
</gene>
<sequence>MWQLLSVQIFTNLLLNLTCVIAAMYIEFFCRKYGRIWQHFKHVFLA</sequence>
<keyword evidence="3" id="KW-1185">Reference proteome</keyword>
<reference evidence="2 3" key="1">
    <citation type="journal article" date="2021" name="Commun. Biol.">
        <title>The genome of Shorea leprosula (Dipterocarpaceae) highlights the ecological relevance of drought in aseasonal tropical rainforests.</title>
        <authorList>
            <person name="Ng K.K.S."/>
            <person name="Kobayashi M.J."/>
            <person name="Fawcett J.A."/>
            <person name="Hatakeyama M."/>
            <person name="Paape T."/>
            <person name="Ng C.H."/>
            <person name="Ang C.C."/>
            <person name="Tnah L.H."/>
            <person name="Lee C.T."/>
            <person name="Nishiyama T."/>
            <person name="Sese J."/>
            <person name="O'Brien M.J."/>
            <person name="Copetti D."/>
            <person name="Mohd Noor M.I."/>
            <person name="Ong R.C."/>
            <person name="Putra M."/>
            <person name="Sireger I.Z."/>
            <person name="Indrioko S."/>
            <person name="Kosugi Y."/>
            <person name="Izuno A."/>
            <person name="Isagi Y."/>
            <person name="Lee S.L."/>
            <person name="Shimizu K.K."/>
        </authorList>
    </citation>
    <scope>NUCLEOTIDE SEQUENCE [LARGE SCALE GENOMIC DNA]</scope>
    <source>
        <strain evidence="2">214</strain>
    </source>
</reference>
<keyword evidence="1" id="KW-0472">Membrane</keyword>
<dbReference type="Proteomes" id="UP001054252">
    <property type="component" value="Unassembled WGS sequence"/>
</dbReference>
<feature type="transmembrane region" description="Helical" evidence="1">
    <location>
        <begin position="6"/>
        <end position="26"/>
    </location>
</feature>
<evidence type="ECO:0000313" key="2">
    <source>
        <dbReference type="EMBL" id="GKV11316.1"/>
    </source>
</evidence>
<name>A0AAV5JEZ9_9ROSI</name>
<keyword evidence="1" id="KW-1133">Transmembrane helix</keyword>
<evidence type="ECO:0000256" key="1">
    <source>
        <dbReference type="SAM" id="Phobius"/>
    </source>
</evidence>
<protein>
    <submittedName>
        <fullName evidence="2">Uncharacterized protein</fullName>
    </submittedName>
</protein>
<evidence type="ECO:0000313" key="3">
    <source>
        <dbReference type="Proteomes" id="UP001054252"/>
    </source>
</evidence>
<organism evidence="2 3">
    <name type="scientific">Rubroshorea leprosula</name>
    <dbReference type="NCBI Taxonomy" id="152421"/>
    <lineage>
        <taxon>Eukaryota</taxon>
        <taxon>Viridiplantae</taxon>
        <taxon>Streptophyta</taxon>
        <taxon>Embryophyta</taxon>
        <taxon>Tracheophyta</taxon>
        <taxon>Spermatophyta</taxon>
        <taxon>Magnoliopsida</taxon>
        <taxon>eudicotyledons</taxon>
        <taxon>Gunneridae</taxon>
        <taxon>Pentapetalae</taxon>
        <taxon>rosids</taxon>
        <taxon>malvids</taxon>
        <taxon>Malvales</taxon>
        <taxon>Dipterocarpaceae</taxon>
        <taxon>Rubroshorea</taxon>
    </lineage>
</organism>
<proteinExistence type="predicted"/>